<dbReference type="RefSeq" id="WP_135207879.1">
    <property type="nucleotide sequence ID" value="NZ_SPVF01000180.1"/>
</dbReference>
<keyword evidence="2" id="KW-1185">Reference proteome</keyword>
<dbReference type="InterPro" id="IPR036102">
    <property type="entry name" value="OsmC/Ohrsf"/>
</dbReference>
<protein>
    <submittedName>
        <fullName evidence="1">OsmC family peroxiredoxin</fullName>
    </submittedName>
</protein>
<dbReference type="Pfam" id="PF02566">
    <property type="entry name" value="OsmC"/>
    <property type="match status" value="1"/>
</dbReference>
<evidence type="ECO:0000313" key="2">
    <source>
        <dbReference type="Proteomes" id="UP000298438"/>
    </source>
</evidence>
<dbReference type="SUPFAM" id="SSF82784">
    <property type="entry name" value="OsmC-like"/>
    <property type="match status" value="1"/>
</dbReference>
<accession>A0A4Y9S7I8</accession>
<evidence type="ECO:0000313" key="1">
    <source>
        <dbReference type="EMBL" id="TFW17584.1"/>
    </source>
</evidence>
<dbReference type="OrthoDB" id="9795405at2"/>
<dbReference type="InterPro" id="IPR003718">
    <property type="entry name" value="OsmC/Ohr_fam"/>
</dbReference>
<dbReference type="InterPro" id="IPR052707">
    <property type="entry name" value="OsmC_Ohr_Peroxiredoxin"/>
</dbReference>
<dbReference type="PANTHER" id="PTHR42830">
    <property type="entry name" value="OSMOTICALLY INDUCIBLE FAMILY PROTEIN"/>
    <property type="match status" value="1"/>
</dbReference>
<dbReference type="EMBL" id="SPVF01000180">
    <property type="protein sequence ID" value="TFW17584.1"/>
    <property type="molecule type" value="Genomic_DNA"/>
</dbReference>
<dbReference type="Gene3D" id="3.30.300.20">
    <property type="match status" value="1"/>
</dbReference>
<reference evidence="1 2" key="1">
    <citation type="submission" date="2019-03" db="EMBL/GenBank/DDBJ databases">
        <title>Draft Genome Sequence of Massilia arenosa sp. nov., a Novel Massilia Species Isolated from a Sandy-loam Maize Soil.</title>
        <authorList>
            <person name="Raths R."/>
            <person name="Peta V."/>
            <person name="Bucking H."/>
        </authorList>
    </citation>
    <scope>NUCLEOTIDE SEQUENCE [LARGE SCALE GENOMIC DNA]</scope>
    <source>
        <strain evidence="1 2">MC02</strain>
    </source>
</reference>
<dbReference type="PANTHER" id="PTHR42830:SF2">
    <property type="entry name" value="OSMC_OHR FAMILY PROTEIN"/>
    <property type="match status" value="1"/>
</dbReference>
<comment type="caution">
    <text evidence="1">The sequence shown here is derived from an EMBL/GenBank/DDBJ whole genome shotgun (WGS) entry which is preliminary data.</text>
</comment>
<name>A0A4Y9S7I8_9BURK</name>
<dbReference type="AlphaFoldDB" id="A0A4Y9S7I8"/>
<organism evidence="1 2">
    <name type="scientific">Zemynaea arenosa</name>
    <dbReference type="NCBI Taxonomy" id="2561931"/>
    <lineage>
        <taxon>Bacteria</taxon>
        <taxon>Pseudomonadati</taxon>
        <taxon>Pseudomonadota</taxon>
        <taxon>Betaproteobacteria</taxon>
        <taxon>Burkholderiales</taxon>
        <taxon>Oxalobacteraceae</taxon>
        <taxon>Telluria group</taxon>
        <taxon>Zemynaea</taxon>
    </lineage>
</organism>
<dbReference type="InterPro" id="IPR015946">
    <property type="entry name" value="KH_dom-like_a/b"/>
</dbReference>
<dbReference type="Proteomes" id="UP000298438">
    <property type="component" value="Unassembled WGS sequence"/>
</dbReference>
<gene>
    <name evidence="1" type="ORF">E4L96_14180</name>
</gene>
<sequence length="157" mass="17066">MSKQFTATTVWERGAQAFTDQRYSRAHEWRFDGGARVPASSSPLSVPLPMSDERAVDPEEALVAAASSCHMLFFLSLAAARGFVVDSYVDAAAGTLDQDAEGKLAMTHIALRPRIAFSGTAPTQEQLDHLHHMAHERCYVANSLKTVITVEAPAHDV</sequence>
<proteinExistence type="predicted"/>